<organism evidence="3 4">
    <name type="scientific">Characodon lateralis</name>
    <dbReference type="NCBI Taxonomy" id="208331"/>
    <lineage>
        <taxon>Eukaryota</taxon>
        <taxon>Metazoa</taxon>
        <taxon>Chordata</taxon>
        <taxon>Craniata</taxon>
        <taxon>Vertebrata</taxon>
        <taxon>Euteleostomi</taxon>
        <taxon>Actinopterygii</taxon>
        <taxon>Neopterygii</taxon>
        <taxon>Teleostei</taxon>
        <taxon>Neoteleostei</taxon>
        <taxon>Acanthomorphata</taxon>
        <taxon>Ovalentaria</taxon>
        <taxon>Atherinomorphae</taxon>
        <taxon>Cyprinodontiformes</taxon>
        <taxon>Goodeidae</taxon>
        <taxon>Characodon</taxon>
    </lineage>
</organism>
<feature type="compositionally biased region" description="Basic and acidic residues" evidence="2">
    <location>
        <begin position="9"/>
        <end position="19"/>
    </location>
</feature>
<feature type="region of interest" description="Disordered" evidence="2">
    <location>
        <begin position="1"/>
        <end position="43"/>
    </location>
</feature>
<evidence type="ECO:0000256" key="2">
    <source>
        <dbReference type="SAM" id="MobiDB-lite"/>
    </source>
</evidence>
<sequence length="150" mass="17209">MRGVRSKKRLGDTKSDGQARTDPANDENKPSMMQATKTRGEGELTTAKAIQNLSNNIKEMQNEVITLRNDIKQDLSSFKREMNKKLEEVSTDIRNHGSRLTEAEQRLNKLETVNVDLKEPLISCLKQQKTLKYLNTSLNTRTSRRFSKKK</sequence>
<keyword evidence="4" id="KW-1185">Reference proteome</keyword>
<protein>
    <submittedName>
        <fullName evidence="3">Uncharacterized protein</fullName>
    </submittedName>
</protein>
<accession>A0ABU7CTG6</accession>
<dbReference type="EMBL" id="JAHUTJ010006840">
    <property type="protein sequence ID" value="MED6266198.1"/>
    <property type="molecule type" value="Genomic_DNA"/>
</dbReference>
<evidence type="ECO:0000313" key="4">
    <source>
        <dbReference type="Proteomes" id="UP001352852"/>
    </source>
</evidence>
<name>A0ABU7CTG6_9TELE</name>
<proteinExistence type="predicted"/>
<reference evidence="3 4" key="1">
    <citation type="submission" date="2021-06" db="EMBL/GenBank/DDBJ databases">
        <authorList>
            <person name="Palmer J.M."/>
        </authorList>
    </citation>
    <scope>NUCLEOTIDE SEQUENCE [LARGE SCALE GENOMIC DNA]</scope>
    <source>
        <strain evidence="3 4">CL_MEX2019</strain>
        <tissue evidence="3">Muscle</tissue>
    </source>
</reference>
<evidence type="ECO:0000313" key="3">
    <source>
        <dbReference type="EMBL" id="MED6266198.1"/>
    </source>
</evidence>
<comment type="caution">
    <text evidence="3">The sequence shown here is derived from an EMBL/GenBank/DDBJ whole genome shotgun (WGS) entry which is preliminary data.</text>
</comment>
<keyword evidence="1" id="KW-0175">Coiled coil</keyword>
<gene>
    <name evidence="3" type="ORF">CHARACLAT_033295</name>
</gene>
<feature type="coiled-coil region" evidence="1">
    <location>
        <begin position="50"/>
        <end position="113"/>
    </location>
</feature>
<evidence type="ECO:0000256" key="1">
    <source>
        <dbReference type="SAM" id="Coils"/>
    </source>
</evidence>
<dbReference type="Proteomes" id="UP001352852">
    <property type="component" value="Unassembled WGS sequence"/>
</dbReference>